<evidence type="ECO:0000313" key="6">
    <source>
        <dbReference type="Proteomes" id="UP000005096"/>
    </source>
</evidence>
<dbReference type="Proteomes" id="UP000005096">
    <property type="component" value="Chromosome"/>
</dbReference>
<dbReference type="STRING" id="584708.Apau_0344"/>
<evidence type="ECO:0000259" key="4">
    <source>
        <dbReference type="PROSITE" id="PS50887"/>
    </source>
</evidence>
<dbReference type="NCBIfam" id="TIGR00229">
    <property type="entry name" value="sensory_box"/>
    <property type="match status" value="1"/>
</dbReference>
<organism evidence="5 6">
    <name type="scientific">Aminomonas paucivorans DSM 12260</name>
    <dbReference type="NCBI Taxonomy" id="584708"/>
    <lineage>
        <taxon>Bacteria</taxon>
        <taxon>Thermotogati</taxon>
        <taxon>Synergistota</taxon>
        <taxon>Synergistia</taxon>
        <taxon>Synergistales</taxon>
        <taxon>Synergistaceae</taxon>
        <taxon>Aminomonas</taxon>
    </lineage>
</organism>
<dbReference type="PANTHER" id="PTHR44757:SF2">
    <property type="entry name" value="BIOFILM ARCHITECTURE MAINTENANCE PROTEIN MBAA"/>
    <property type="match status" value="1"/>
</dbReference>
<dbReference type="InterPro" id="IPR029787">
    <property type="entry name" value="Nucleotide_cyclase"/>
</dbReference>
<dbReference type="SMART" id="SM00052">
    <property type="entry name" value="EAL"/>
    <property type="match status" value="1"/>
</dbReference>
<dbReference type="SMART" id="SM00267">
    <property type="entry name" value="GGDEF"/>
    <property type="match status" value="1"/>
</dbReference>
<dbReference type="SUPFAM" id="SSF141868">
    <property type="entry name" value="EAL domain-like"/>
    <property type="match status" value="1"/>
</dbReference>
<keyword evidence="6" id="KW-1185">Reference proteome</keyword>
<dbReference type="AlphaFoldDB" id="E3CZ06"/>
<dbReference type="Pfam" id="PF08448">
    <property type="entry name" value="PAS_4"/>
    <property type="match status" value="1"/>
</dbReference>
<dbReference type="RefSeq" id="WP_006299926.1">
    <property type="nucleotide sequence ID" value="NZ_CM001022.1"/>
</dbReference>
<dbReference type="CDD" id="cd01948">
    <property type="entry name" value="EAL"/>
    <property type="match status" value="1"/>
</dbReference>
<dbReference type="InterPro" id="IPR000014">
    <property type="entry name" value="PAS"/>
</dbReference>
<dbReference type="NCBIfam" id="TIGR00254">
    <property type="entry name" value="GGDEF"/>
    <property type="match status" value="1"/>
</dbReference>
<dbReference type="InterPro" id="IPR035919">
    <property type="entry name" value="EAL_sf"/>
</dbReference>
<dbReference type="InterPro" id="IPR000160">
    <property type="entry name" value="GGDEF_dom"/>
</dbReference>
<dbReference type="Pfam" id="PF00563">
    <property type="entry name" value="EAL"/>
    <property type="match status" value="1"/>
</dbReference>
<dbReference type="Gene3D" id="3.30.450.20">
    <property type="entry name" value="PAS domain"/>
    <property type="match status" value="2"/>
</dbReference>
<dbReference type="HOGENOM" id="CLU_000445_70_20_0"/>
<dbReference type="InterPro" id="IPR043128">
    <property type="entry name" value="Rev_trsase/Diguanyl_cyclase"/>
</dbReference>
<dbReference type="SMART" id="SM00091">
    <property type="entry name" value="PAS"/>
    <property type="match status" value="2"/>
</dbReference>
<name>E3CZ06_9BACT</name>
<dbReference type="Gene3D" id="3.30.70.270">
    <property type="match status" value="1"/>
</dbReference>
<proteinExistence type="predicted"/>
<feature type="domain" description="PAS" evidence="1">
    <location>
        <begin position="123"/>
        <end position="178"/>
    </location>
</feature>
<dbReference type="InterPro" id="IPR052155">
    <property type="entry name" value="Biofilm_reg_signaling"/>
</dbReference>
<dbReference type="OrthoDB" id="898at2"/>
<reference evidence="5 6" key="1">
    <citation type="journal article" date="2010" name="Stand. Genomic Sci.">
        <title>Non-contiguous finished genome sequence of Aminomonas paucivorans type strain (GLU-3).</title>
        <authorList>
            <person name="Pitluck S."/>
            <person name="Yasawong M."/>
            <person name="Held B."/>
            <person name="Lapidus A."/>
            <person name="Nolan M."/>
            <person name="Copeland A."/>
            <person name="Lucas S."/>
            <person name="Del Rio T.G."/>
            <person name="Tice H."/>
            <person name="Cheng J.F."/>
            <person name="Chertkov O."/>
            <person name="Goodwin L."/>
            <person name="Tapia R."/>
            <person name="Han C."/>
            <person name="Liolios K."/>
            <person name="Ivanova N."/>
            <person name="Mavromatis K."/>
            <person name="Ovchinnikova G."/>
            <person name="Pati A."/>
            <person name="Chen A."/>
            <person name="Palaniappan K."/>
            <person name="Land M."/>
            <person name="Hauser L."/>
            <person name="Chang Y.J."/>
            <person name="Jeffries C.D."/>
            <person name="Pukall R."/>
            <person name="Spring S."/>
            <person name="Rohde M."/>
            <person name="Sikorski J."/>
            <person name="Goker M."/>
            <person name="Woyke T."/>
            <person name="Bristow J."/>
            <person name="Eisen J.A."/>
            <person name="Markowitz V."/>
            <person name="Hugenholtz P."/>
            <person name="Kyrpides N.C."/>
            <person name="Klenk H.P."/>
        </authorList>
    </citation>
    <scope>NUCLEOTIDE SEQUENCE [LARGE SCALE GENOMIC DNA]</scope>
    <source>
        <strain evidence="5 6">DSM 12260</strain>
    </source>
</reference>
<accession>E3CZ06</accession>
<dbReference type="PaxDb" id="584708-Apau_0344"/>
<gene>
    <name evidence="5" type="ORF">Apau_0344</name>
</gene>
<dbReference type="PROSITE" id="PS50883">
    <property type="entry name" value="EAL"/>
    <property type="match status" value="1"/>
</dbReference>
<evidence type="ECO:0000259" key="3">
    <source>
        <dbReference type="PROSITE" id="PS50883"/>
    </source>
</evidence>
<evidence type="ECO:0000259" key="1">
    <source>
        <dbReference type="PROSITE" id="PS50112"/>
    </source>
</evidence>
<evidence type="ECO:0000259" key="2">
    <source>
        <dbReference type="PROSITE" id="PS50113"/>
    </source>
</evidence>
<evidence type="ECO:0000313" key="5">
    <source>
        <dbReference type="EMBL" id="EFQ22779.1"/>
    </source>
</evidence>
<sequence>MTSPSALDPRMHRLVQLLSDALYVLDEEGCVLQCESGRETPLLAPPERSLGRPMRDLLPPELGPALEGMVQSCRLEGKVHSLEFPCPEEKPPRLCRLLVAPFEGSLVLVKVRDLTEESRTRERLAATETLLEEMDECALVMDREGKVLSMNPALLRCTGFARDELLDRAGFDLIDPKSVPAETIRCSLRENAFWEGEVRTRRKDGSTFPQRIRIRALQDEEGTPQGYLGVGVDLSTQKEQEARLAWQVYHDGLTGLPNRHLFLDRLNLELQRARRNDRSLGVLLLDLNRFRDINALLGHREGDRILTLVTRRIQEHVRSADTVARLDGNTFALVVADATTPASLATLADRILASFREPLEYGTQGLVVGVSLGLALAPGDADGAEELLDKASQALRKAKADGGSRCVFYNKELHNRFARRILLENGLRRAIQERRMTLHYQPLVNPETNRVQAVEALLRWPTGKGTFVPPADFLPVAEETGLMIPLGEWVFQEACAQAARWASGPVGPLPVSVNLSGTELRHGQPLRTIREALASSGLSPELLVVEICENALLEEREAAESLFRELRALGVKVFIDDFGTGYSSLAYLRDFSLDGLKVDKSFVTRLPQDSRDLALVSAILEMARALGLETVVEGIETPEQRQAVQGVGYTCIQGFLYSRPQAPLQLEALLKAKNF</sequence>
<protein>
    <submittedName>
        <fullName evidence="5">Diguanylate cyclase/phosphodiesterase with PAS/PAC sensor(S)</fullName>
    </submittedName>
</protein>
<dbReference type="eggNOG" id="COG5001">
    <property type="taxonomic scope" value="Bacteria"/>
</dbReference>
<dbReference type="PROSITE" id="PS50887">
    <property type="entry name" value="GGDEF"/>
    <property type="match status" value="1"/>
</dbReference>
<dbReference type="PROSITE" id="PS50113">
    <property type="entry name" value="PAC"/>
    <property type="match status" value="1"/>
</dbReference>
<dbReference type="InterPro" id="IPR001633">
    <property type="entry name" value="EAL_dom"/>
</dbReference>
<feature type="domain" description="GGDEF" evidence="4">
    <location>
        <begin position="278"/>
        <end position="411"/>
    </location>
</feature>
<dbReference type="SUPFAM" id="SSF55073">
    <property type="entry name" value="Nucleotide cyclase"/>
    <property type="match status" value="1"/>
</dbReference>
<dbReference type="InterPro" id="IPR013656">
    <property type="entry name" value="PAS_4"/>
</dbReference>
<dbReference type="InterPro" id="IPR001610">
    <property type="entry name" value="PAC"/>
</dbReference>
<dbReference type="CDD" id="cd01949">
    <property type="entry name" value="GGDEF"/>
    <property type="match status" value="1"/>
</dbReference>
<dbReference type="PANTHER" id="PTHR44757">
    <property type="entry name" value="DIGUANYLATE CYCLASE DGCP"/>
    <property type="match status" value="1"/>
</dbReference>
<dbReference type="InterPro" id="IPR000700">
    <property type="entry name" value="PAS-assoc_C"/>
</dbReference>
<dbReference type="Pfam" id="PF00990">
    <property type="entry name" value="GGDEF"/>
    <property type="match status" value="1"/>
</dbReference>
<dbReference type="CDD" id="cd00130">
    <property type="entry name" value="PAS"/>
    <property type="match status" value="1"/>
</dbReference>
<dbReference type="SUPFAM" id="SSF55785">
    <property type="entry name" value="PYP-like sensor domain (PAS domain)"/>
    <property type="match status" value="2"/>
</dbReference>
<feature type="domain" description="EAL" evidence="3">
    <location>
        <begin position="420"/>
        <end position="674"/>
    </location>
</feature>
<dbReference type="EMBL" id="CM001022">
    <property type="protein sequence ID" value="EFQ22779.1"/>
    <property type="molecule type" value="Genomic_DNA"/>
</dbReference>
<dbReference type="PROSITE" id="PS50112">
    <property type="entry name" value="PAS"/>
    <property type="match status" value="1"/>
</dbReference>
<dbReference type="SMART" id="SM00086">
    <property type="entry name" value="PAC"/>
    <property type="match status" value="1"/>
</dbReference>
<dbReference type="Gene3D" id="3.20.20.450">
    <property type="entry name" value="EAL domain"/>
    <property type="match status" value="1"/>
</dbReference>
<dbReference type="Pfam" id="PF13426">
    <property type="entry name" value="PAS_9"/>
    <property type="match status" value="1"/>
</dbReference>
<dbReference type="InterPro" id="IPR035965">
    <property type="entry name" value="PAS-like_dom_sf"/>
</dbReference>
<feature type="domain" description="PAC" evidence="2">
    <location>
        <begin position="194"/>
        <end position="246"/>
    </location>
</feature>